<dbReference type="AlphaFoldDB" id="A0A644WKQ7"/>
<name>A0A644WKQ7_9ZZZZ</name>
<evidence type="ECO:0000313" key="1">
    <source>
        <dbReference type="EMBL" id="MPM04360.1"/>
    </source>
</evidence>
<comment type="caution">
    <text evidence="1">The sequence shown here is derived from an EMBL/GenBank/DDBJ whole genome shotgun (WGS) entry which is preliminary data.</text>
</comment>
<organism evidence="1">
    <name type="scientific">bioreactor metagenome</name>
    <dbReference type="NCBI Taxonomy" id="1076179"/>
    <lineage>
        <taxon>unclassified sequences</taxon>
        <taxon>metagenomes</taxon>
        <taxon>ecological metagenomes</taxon>
    </lineage>
</organism>
<proteinExistence type="predicted"/>
<gene>
    <name evidence="1" type="ORF">SDC9_50637</name>
</gene>
<protein>
    <submittedName>
        <fullName evidence="1">Uncharacterized protein</fullName>
    </submittedName>
</protein>
<accession>A0A644WKQ7</accession>
<reference evidence="1" key="1">
    <citation type="submission" date="2019-08" db="EMBL/GenBank/DDBJ databases">
        <authorList>
            <person name="Kucharzyk K."/>
            <person name="Murdoch R.W."/>
            <person name="Higgins S."/>
            <person name="Loffler F."/>
        </authorList>
    </citation>
    <scope>NUCLEOTIDE SEQUENCE</scope>
</reference>
<sequence>MLIIIEFCVNSPNTGKLSVQRYDKLSEGQSAVIQKIDKNHEFKISEQYDRGFFLSIVARFIRYRRYTWNLFC</sequence>
<dbReference type="EMBL" id="VSSQ01001032">
    <property type="protein sequence ID" value="MPM04360.1"/>
    <property type="molecule type" value="Genomic_DNA"/>
</dbReference>